<dbReference type="EMBL" id="KB445574">
    <property type="protein sequence ID" value="EMD93176.1"/>
    <property type="molecule type" value="Genomic_DNA"/>
</dbReference>
<dbReference type="SUPFAM" id="SSF56176">
    <property type="entry name" value="FAD-binding/transporter-associated domain-like"/>
    <property type="match status" value="1"/>
</dbReference>
<dbReference type="HOGENOM" id="CLU_018354_4_2_1"/>
<dbReference type="AlphaFoldDB" id="M2UHK9"/>
<comment type="similarity">
    <text evidence="1">Belongs to the oxygen-dependent FAD-linked oxidoreductase family.</text>
</comment>
<evidence type="ECO:0000256" key="1">
    <source>
        <dbReference type="ARBA" id="ARBA00005466"/>
    </source>
</evidence>
<dbReference type="InterPro" id="IPR036318">
    <property type="entry name" value="FAD-bd_PCMH-like_sf"/>
</dbReference>
<dbReference type="PROSITE" id="PS51387">
    <property type="entry name" value="FAD_PCMH"/>
    <property type="match status" value="1"/>
</dbReference>
<dbReference type="Pfam" id="PF01565">
    <property type="entry name" value="FAD_binding_4"/>
    <property type="match status" value="1"/>
</dbReference>
<dbReference type="GO" id="GO:0071949">
    <property type="term" value="F:FAD binding"/>
    <property type="evidence" value="ECO:0007669"/>
    <property type="project" value="InterPro"/>
</dbReference>
<accession>M2UHK9</accession>
<dbReference type="InterPro" id="IPR016166">
    <property type="entry name" value="FAD-bd_PCMH"/>
</dbReference>
<organism evidence="4 5">
    <name type="scientific">Cochliobolus heterostrophus (strain C5 / ATCC 48332 / race O)</name>
    <name type="common">Southern corn leaf blight fungus</name>
    <name type="synonym">Bipolaris maydis</name>
    <dbReference type="NCBI Taxonomy" id="701091"/>
    <lineage>
        <taxon>Eukaryota</taxon>
        <taxon>Fungi</taxon>
        <taxon>Dikarya</taxon>
        <taxon>Ascomycota</taxon>
        <taxon>Pezizomycotina</taxon>
        <taxon>Dothideomycetes</taxon>
        <taxon>Pleosporomycetidae</taxon>
        <taxon>Pleosporales</taxon>
        <taxon>Pleosporineae</taxon>
        <taxon>Pleosporaceae</taxon>
        <taxon>Bipolaris</taxon>
    </lineage>
</organism>
<protein>
    <recommendedName>
        <fullName evidence="3">FAD-binding PCMH-type domain-containing protein</fullName>
    </recommendedName>
</protein>
<dbReference type="Gene3D" id="3.30.465.10">
    <property type="match status" value="1"/>
</dbReference>
<name>M2UHK9_COCH5</name>
<evidence type="ECO:0000313" key="5">
    <source>
        <dbReference type="Proteomes" id="UP000016936"/>
    </source>
</evidence>
<reference evidence="5" key="2">
    <citation type="journal article" date="2013" name="PLoS Genet.">
        <title>Comparative genome structure, secondary metabolite, and effector coding capacity across Cochliobolus pathogens.</title>
        <authorList>
            <person name="Condon B.J."/>
            <person name="Leng Y."/>
            <person name="Wu D."/>
            <person name="Bushley K.E."/>
            <person name="Ohm R.A."/>
            <person name="Otillar R."/>
            <person name="Martin J."/>
            <person name="Schackwitz W."/>
            <person name="Grimwood J."/>
            <person name="MohdZainudin N."/>
            <person name="Xue C."/>
            <person name="Wang R."/>
            <person name="Manning V.A."/>
            <person name="Dhillon B."/>
            <person name="Tu Z.J."/>
            <person name="Steffenson B.J."/>
            <person name="Salamov A."/>
            <person name="Sun H."/>
            <person name="Lowry S."/>
            <person name="LaButti K."/>
            <person name="Han J."/>
            <person name="Copeland A."/>
            <person name="Lindquist E."/>
            <person name="Barry K."/>
            <person name="Schmutz J."/>
            <person name="Baker S.E."/>
            <person name="Ciuffetti L.M."/>
            <person name="Grigoriev I.V."/>
            <person name="Zhong S."/>
            <person name="Turgeon B.G."/>
        </authorList>
    </citation>
    <scope>NUCLEOTIDE SEQUENCE [LARGE SCALE GENOMIC DNA]</scope>
    <source>
        <strain evidence="5">C5 / ATCC 48332 / race O</strain>
    </source>
</reference>
<dbReference type="OrthoDB" id="9983560at2759"/>
<dbReference type="eggNOG" id="ENOG502R8I5">
    <property type="taxonomic scope" value="Eukaryota"/>
</dbReference>
<evidence type="ECO:0000259" key="3">
    <source>
        <dbReference type="PROSITE" id="PS51387"/>
    </source>
</evidence>
<dbReference type="PANTHER" id="PTHR13878">
    <property type="entry name" value="GULONOLACTONE OXIDASE"/>
    <property type="match status" value="1"/>
</dbReference>
<evidence type="ECO:0000313" key="4">
    <source>
        <dbReference type="EMBL" id="EMD93176.1"/>
    </source>
</evidence>
<evidence type="ECO:0000256" key="2">
    <source>
        <dbReference type="ARBA" id="ARBA00023002"/>
    </source>
</evidence>
<dbReference type="InterPro" id="IPR016169">
    <property type="entry name" value="FAD-bd_PCMH_sub2"/>
</dbReference>
<sequence>MNSWYQNTSCSPFYRLDQSCTLGNYVSYAIPVSGPDDVVAAINFTQAHNVRLVIKNTGHDFLGKSTGTGGLSLWTHNLQSKEIVNYTSIAYTGPAIKVGAGVTGGDALLHASQFGYRLVSGDCPTVGYAEGYSSGGGHSLLNSVHGLAADNVLEWEVVAADGRYLTASSSKNEDLYWALSGGGGGNLAVVLSMTAKIHTDSVIGAATLSFNTTASPSNASYVSAVNSWWKFLPTLVDVGASPSFNILDGKFIVHNTTAPGKSASEMSELYAPYLAQLDALQIPYNFATYAATS</sequence>
<keyword evidence="5" id="KW-1185">Reference proteome</keyword>
<feature type="domain" description="FAD-binding PCMH-type" evidence="3">
    <location>
        <begin position="21"/>
        <end position="200"/>
    </location>
</feature>
<gene>
    <name evidence="4" type="ORF">COCHEDRAFT_1154863</name>
</gene>
<dbReference type="InterPro" id="IPR050432">
    <property type="entry name" value="FAD-linked_Oxidoreductases_BP"/>
</dbReference>
<dbReference type="OMA" id="CITFHET"/>
<reference evidence="4 5" key="1">
    <citation type="journal article" date="2012" name="PLoS Pathog.">
        <title>Diverse lifestyles and strategies of plant pathogenesis encoded in the genomes of eighteen Dothideomycetes fungi.</title>
        <authorList>
            <person name="Ohm R.A."/>
            <person name="Feau N."/>
            <person name="Henrissat B."/>
            <person name="Schoch C.L."/>
            <person name="Horwitz B.A."/>
            <person name="Barry K.W."/>
            <person name="Condon B.J."/>
            <person name="Copeland A.C."/>
            <person name="Dhillon B."/>
            <person name="Glaser F."/>
            <person name="Hesse C.N."/>
            <person name="Kosti I."/>
            <person name="LaButti K."/>
            <person name="Lindquist E.A."/>
            <person name="Lucas S."/>
            <person name="Salamov A.A."/>
            <person name="Bradshaw R.E."/>
            <person name="Ciuffetti L."/>
            <person name="Hamelin R.C."/>
            <person name="Kema G.H.J."/>
            <person name="Lawrence C."/>
            <person name="Scott J.A."/>
            <person name="Spatafora J.W."/>
            <person name="Turgeon B.G."/>
            <person name="de Wit P.J.G.M."/>
            <person name="Zhong S."/>
            <person name="Goodwin S.B."/>
            <person name="Grigoriev I.V."/>
        </authorList>
    </citation>
    <scope>NUCLEOTIDE SEQUENCE [LARGE SCALE GENOMIC DNA]</scope>
    <source>
        <strain evidence="5">C5 / ATCC 48332 / race O</strain>
    </source>
</reference>
<dbReference type="GO" id="GO:0016491">
    <property type="term" value="F:oxidoreductase activity"/>
    <property type="evidence" value="ECO:0007669"/>
    <property type="project" value="UniProtKB-KW"/>
</dbReference>
<dbReference type="PANTHER" id="PTHR13878:SF91">
    <property type="entry name" value="FAD BINDING DOMAIN PROTEIN (AFU_ORTHOLOGUE AFUA_6G12070)-RELATED"/>
    <property type="match status" value="1"/>
</dbReference>
<dbReference type="Proteomes" id="UP000016936">
    <property type="component" value="Unassembled WGS sequence"/>
</dbReference>
<proteinExistence type="inferred from homology"/>
<dbReference type="InterPro" id="IPR006094">
    <property type="entry name" value="Oxid_FAD_bind_N"/>
</dbReference>
<dbReference type="STRING" id="701091.M2UHK9"/>
<keyword evidence="2" id="KW-0560">Oxidoreductase</keyword>